<reference evidence="2 3" key="1">
    <citation type="submission" date="2024-04" db="EMBL/GenBank/DDBJ databases">
        <title>Novel species of the genus Ideonella isolated from streams.</title>
        <authorList>
            <person name="Lu H."/>
        </authorList>
    </citation>
    <scope>NUCLEOTIDE SEQUENCE [LARGE SCALE GENOMIC DNA]</scope>
    <source>
        <strain evidence="2 3">LYT19W</strain>
    </source>
</reference>
<sequence length="386" mass="41959">MRVASSSRQHPPPPLLQTTPLHQLRLRWAWLALRQRLRRWGVWLMSALLLASVGSNDPLAAAIGLLGGLAMPAITLFNRGAWAWPIVLAGHVAMGLLLVRAARPLLWQDSWRDTLAAWPISPEAWHRSDRRLLMRVLAPWWASLGSGAAVWVPLQWPQPDGPVRLLSGVVLMAVSGAGSVWLGSRMLVAWRSGSPNAPVAQSTTSRRRFSPPWAGWRWALLWQPLWRGPAQALGRWLLVAALAPVSVAVVLTVLATHPAGPNWALAAAGLLLWVWVGRAQALSRALLSPLLLTAASVWPLPLHRLEAARRHQLMLAAAAGGLCTVLSLMACAPAPLRSGVLLAWCACWTSLSLLEISSHPQATGDHAARWWFGLVLLLALSSEITP</sequence>
<dbReference type="Proteomes" id="UP001379945">
    <property type="component" value="Unassembled WGS sequence"/>
</dbReference>
<proteinExistence type="predicted"/>
<feature type="transmembrane region" description="Helical" evidence="1">
    <location>
        <begin position="236"/>
        <end position="255"/>
    </location>
</feature>
<keyword evidence="1" id="KW-0812">Transmembrane</keyword>
<name>A0ABU9C0Y3_9BURK</name>
<keyword evidence="1" id="KW-0472">Membrane</keyword>
<feature type="transmembrane region" description="Helical" evidence="1">
    <location>
        <begin position="132"/>
        <end position="153"/>
    </location>
</feature>
<protein>
    <submittedName>
        <fullName evidence="2">Uncharacterized protein</fullName>
    </submittedName>
</protein>
<evidence type="ECO:0000313" key="2">
    <source>
        <dbReference type="EMBL" id="MEK8045507.1"/>
    </source>
</evidence>
<organism evidence="2 3">
    <name type="scientific">Ideonella margarita</name>
    <dbReference type="NCBI Taxonomy" id="2984191"/>
    <lineage>
        <taxon>Bacteria</taxon>
        <taxon>Pseudomonadati</taxon>
        <taxon>Pseudomonadota</taxon>
        <taxon>Betaproteobacteria</taxon>
        <taxon>Burkholderiales</taxon>
        <taxon>Sphaerotilaceae</taxon>
        <taxon>Ideonella</taxon>
    </lineage>
</organism>
<evidence type="ECO:0000313" key="3">
    <source>
        <dbReference type="Proteomes" id="UP001379945"/>
    </source>
</evidence>
<feature type="transmembrane region" description="Helical" evidence="1">
    <location>
        <begin position="42"/>
        <end position="70"/>
    </location>
</feature>
<feature type="transmembrane region" description="Helical" evidence="1">
    <location>
        <begin position="261"/>
        <end position="278"/>
    </location>
</feature>
<feature type="transmembrane region" description="Helical" evidence="1">
    <location>
        <begin position="313"/>
        <end position="332"/>
    </location>
</feature>
<keyword evidence="1" id="KW-1133">Transmembrane helix</keyword>
<dbReference type="RefSeq" id="WP_341397704.1">
    <property type="nucleotide sequence ID" value="NZ_JBBUTI010000002.1"/>
</dbReference>
<accession>A0ABU9C0Y3</accession>
<gene>
    <name evidence="2" type="ORF">AACH00_03995</name>
</gene>
<evidence type="ECO:0000256" key="1">
    <source>
        <dbReference type="SAM" id="Phobius"/>
    </source>
</evidence>
<dbReference type="EMBL" id="JBBUTI010000002">
    <property type="protein sequence ID" value="MEK8045507.1"/>
    <property type="molecule type" value="Genomic_DNA"/>
</dbReference>
<comment type="caution">
    <text evidence="2">The sequence shown here is derived from an EMBL/GenBank/DDBJ whole genome shotgun (WGS) entry which is preliminary data.</text>
</comment>
<keyword evidence="3" id="KW-1185">Reference proteome</keyword>
<feature type="transmembrane region" description="Helical" evidence="1">
    <location>
        <begin position="165"/>
        <end position="183"/>
    </location>
</feature>
<feature type="transmembrane region" description="Helical" evidence="1">
    <location>
        <begin position="82"/>
        <end position="102"/>
    </location>
</feature>